<dbReference type="STRING" id="133381.A0A2T9XY75"/>
<evidence type="ECO:0000313" key="3">
    <source>
        <dbReference type="Proteomes" id="UP000245609"/>
    </source>
</evidence>
<organism evidence="2 3">
    <name type="scientific">Smittium megazygosporum</name>
    <dbReference type="NCBI Taxonomy" id="133381"/>
    <lineage>
        <taxon>Eukaryota</taxon>
        <taxon>Fungi</taxon>
        <taxon>Fungi incertae sedis</taxon>
        <taxon>Zoopagomycota</taxon>
        <taxon>Kickxellomycotina</taxon>
        <taxon>Harpellomycetes</taxon>
        <taxon>Harpellales</taxon>
        <taxon>Legeriomycetaceae</taxon>
        <taxon>Smittium</taxon>
    </lineage>
</organism>
<proteinExistence type="predicted"/>
<reference evidence="2 3" key="1">
    <citation type="journal article" date="2018" name="MBio">
        <title>Comparative Genomics Reveals the Core Gene Toolbox for the Fungus-Insect Symbiosis.</title>
        <authorList>
            <person name="Wang Y."/>
            <person name="Stata M."/>
            <person name="Wang W."/>
            <person name="Stajich J.E."/>
            <person name="White M.M."/>
            <person name="Moncalvo J.M."/>
        </authorList>
    </citation>
    <scope>NUCLEOTIDE SEQUENCE [LARGE SCALE GENOMIC DNA]</scope>
    <source>
        <strain evidence="2 3">SC-DP-2</strain>
    </source>
</reference>
<protein>
    <submittedName>
        <fullName evidence="2">Uncharacterized protein</fullName>
    </submittedName>
</protein>
<gene>
    <name evidence="2" type="ORF">BB560_007175</name>
</gene>
<dbReference type="AlphaFoldDB" id="A0A2T9XY75"/>
<dbReference type="PROSITE" id="PS51543">
    <property type="entry name" value="FYRC"/>
    <property type="match status" value="1"/>
</dbReference>
<dbReference type="InterPro" id="IPR003889">
    <property type="entry name" value="FYrich_C"/>
</dbReference>
<feature type="region of interest" description="Disordered" evidence="1">
    <location>
        <begin position="279"/>
        <end position="318"/>
    </location>
</feature>
<feature type="compositionally biased region" description="Polar residues" evidence="1">
    <location>
        <begin position="8"/>
        <end position="19"/>
    </location>
</feature>
<dbReference type="Proteomes" id="UP000245609">
    <property type="component" value="Unassembled WGS sequence"/>
</dbReference>
<evidence type="ECO:0000256" key="1">
    <source>
        <dbReference type="SAM" id="MobiDB-lite"/>
    </source>
</evidence>
<dbReference type="EMBL" id="MBFS01003745">
    <property type="protein sequence ID" value="PVU85049.1"/>
    <property type="molecule type" value="Genomic_DNA"/>
</dbReference>
<dbReference type="Pfam" id="PF05965">
    <property type="entry name" value="FYRC"/>
    <property type="match status" value="1"/>
</dbReference>
<evidence type="ECO:0000313" key="2">
    <source>
        <dbReference type="EMBL" id="PVU85049.1"/>
    </source>
</evidence>
<sequence>MENKPFASASSSITPSYTPNVDPESPSLSLKLLSDIRIAEEKASYLLSTLKKTRKTLKRVYKEKDFLLDVLYNLFKENRRDFIGLEESLDYEFRRQLSSLNSKSCLYDTDTAPEYQDATPSRTPLNKKPSQNRNDDISLIERQTQSQQPVKKRKRISLPVDENLNIILPVTVGSGQDEITVYELENRVKYTSKILDGTSGPIFSVVCEDLPDQEFTASSASAAWKPILERLVQEGLPVKLNTSGPQLFGLGNLSVAKAIQELEGSEKCTKYLRYTWSIKPGSPPPPVKKVKSPIEEESLSLSLPSPPPSTNATTTNDS</sequence>
<feature type="region of interest" description="Disordered" evidence="1">
    <location>
        <begin position="111"/>
        <end position="135"/>
    </location>
</feature>
<accession>A0A2T9XY75</accession>
<comment type="caution">
    <text evidence="2">The sequence shown here is derived from an EMBL/GenBank/DDBJ whole genome shotgun (WGS) entry which is preliminary data.</text>
</comment>
<dbReference type="OrthoDB" id="285793at2759"/>
<feature type="compositionally biased region" description="Polar residues" evidence="1">
    <location>
        <begin position="118"/>
        <end position="132"/>
    </location>
</feature>
<keyword evidence="3" id="KW-1185">Reference proteome</keyword>
<feature type="region of interest" description="Disordered" evidence="1">
    <location>
        <begin position="1"/>
        <end position="26"/>
    </location>
</feature>
<name>A0A2T9XY75_9FUNG</name>
<dbReference type="SMART" id="SM00542">
    <property type="entry name" value="FYRC"/>
    <property type="match status" value="1"/>
</dbReference>
<dbReference type="GO" id="GO:0005634">
    <property type="term" value="C:nucleus"/>
    <property type="evidence" value="ECO:0007669"/>
    <property type="project" value="InterPro"/>
</dbReference>
<dbReference type="Gene3D" id="3.30.160.360">
    <property type="match status" value="1"/>
</dbReference>